<name>A0A6A5BVD2_NAEFO</name>
<organism evidence="2 3">
    <name type="scientific">Naegleria fowleri</name>
    <name type="common">Brain eating amoeba</name>
    <dbReference type="NCBI Taxonomy" id="5763"/>
    <lineage>
        <taxon>Eukaryota</taxon>
        <taxon>Discoba</taxon>
        <taxon>Heterolobosea</taxon>
        <taxon>Tetramitia</taxon>
        <taxon>Eutetramitia</taxon>
        <taxon>Vahlkampfiidae</taxon>
        <taxon>Naegleria</taxon>
    </lineage>
</organism>
<feature type="signal peptide" evidence="1">
    <location>
        <begin position="1"/>
        <end position="22"/>
    </location>
</feature>
<gene>
    <name evidence="2" type="ORF">FDP41_002906</name>
</gene>
<dbReference type="VEuPathDB" id="AmoebaDB:FDP41_002906"/>
<keyword evidence="1" id="KW-0732">Signal</keyword>
<evidence type="ECO:0000256" key="1">
    <source>
        <dbReference type="SAM" id="SignalP"/>
    </source>
</evidence>
<evidence type="ECO:0000313" key="2">
    <source>
        <dbReference type="EMBL" id="KAF0978391.1"/>
    </source>
</evidence>
<keyword evidence="3" id="KW-1185">Reference proteome</keyword>
<comment type="caution">
    <text evidence="2">The sequence shown here is derived from an EMBL/GenBank/DDBJ whole genome shotgun (WGS) entry which is preliminary data.</text>
</comment>
<proteinExistence type="predicted"/>
<accession>A0A6A5BVD2</accession>
<dbReference type="GeneID" id="68110124"/>
<protein>
    <submittedName>
        <fullName evidence="2">Uncharacterized protein</fullName>
    </submittedName>
</protein>
<dbReference type="EMBL" id="VFQX01000030">
    <property type="protein sequence ID" value="KAF0978391.1"/>
    <property type="molecule type" value="Genomic_DNA"/>
</dbReference>
<dbReference type="AlphaFoldDB" id="A0A6A5BVD2"/>
<dbReference type="Proteomes" id="UP000444721">
    <property type="component" value="Unassembled WGS sequence"/>
</dbReference>
<dbReference type="RefSeq" id="XP_044563104.1">
    <property type="nucleotide sequence ID" value="XM_044706152.1"/>
</dbReference>
<dbReference type="VEuPathDB" id="AmoebaDB:NF0127330"/>
<feature type="chain" id="PRO_5025467103" evidence="1">
    <location>
        <begin position="23"/>
        <end position="254"/>
    </location>
</feature>
<evidence type="ECO:0000313" key="3">
    <source>
        <dbReference type="Proteomes" id="UP000444721"/>
    </source>
</evidence>
<dbReference type="VEuPathDB" id="AmoebaDB:NfTy_055680"/>
<sequence>MLAKSLGTLLVICALFVVGLYAQVFQLETAQNSLFVHSEPSMSIPVVGKFILKCPVNSNKNILLQVLDITSSPNRVLYQVCYDKEKAIPQFTFHYLDDKCSSSGLVRPDVDPWYTVADVTDGTGLSTGTSGQANSQFKNVPATIKENGFKGKDCVIPLYYWKIVMVFDENTPSNSFYIMVFDYNTDNKRGVRVLNDSASNIPAEIAASNFLKSLIPDYATRLSGSYAPSADELFEMLSDNEDLSDIYGVDGESQ</sequence>
<reference evidence="2 3" key="1">
    <citation type="journal article" date="2019" name="Sci. Rep.">
        <title>Nanopore sequencing improves the draft genome of the human pathogenic amoeba Naegleria fowleri.</title>
        <authorList>
            <person name="Liechti N."/>
            <person name="Schurch N."/>
            <person name="Bruggmann R."/>
            <person name="Wittwer M."/>
        </authorList>
    </citation>
    <scope>NUCLEOTIDE SEQUENCE [LARGE SCALE GENOMIC DNA]</scope>
    <source>
        <strain evidence="2 3">ATCC 30894</strain>
    </source>
</reference>